<dbReference type="Proteomes" id="UP000673375">
    <property type="component" value="Unassembled WGS sequence"/>
</dbReference>
<dbReference type="RefSeq" id="WP_209557575.1">
    <property type="nucleotide sequence ID" value="NZ_JAEDXU010000005.1"/>
</dbReference>
<comment type="caution">
    <text evidence="2">The sequence shown here is derived from an EMBL/GenBank/DDBJ whole genome shotgun (WGS) entry which is preliminary data.</text>
</comment>
<keyword evidence="1" id="KW-0472">Membrane</keyword>
<keyword evidence="1" id="KW-1133">Transmembrane helix</keyword>
<reference evidence="2 3" key="1">
    <citation type="submission" date="2020-12" db="EMBL/GenBank/DDBJ databases">
        <title>Vagococcus allomyrinae sp. nov. and Enterococcus lavae sp. nov., isolated from the larvae of Allomyrina dichotoma.</title>
        <authorList>
            <person name="Lee S.D."/>
        </authorList>
    </citation>
    <scope>NUCLEOTIDE SEQUENCE [LARGE SCALE GENOMIC DNA]</scope>
    <source>
        <strain evidence="2 3">BWM-S5</strain>
    </source>
</reference>
<sequence length="172" mass="19614">MNGSTKVFLKGKFKYSNSVFNKTLVNIFSWVAIIIILFFAIKIMNEYGIVISNRTVAAVLLAIHVSIGLYLTGTIYEKIFEKDILITGRPNGNGLTISINNKVTTVDMNEIDKVKVSFSHEGYRSKSKSSKLVIYTSTGVFHFTTERFAKEFNRLEEYINKVKKRLLLKKDQ</sequence>
<feature type="transmembrane region" description="Helical" evidence="1">
    <location>
        <begin position="24"/>
        <end position="44"/>
    </location>
</feature>
<accession>A0ABS4CJY1</accession>
<evidence type="ECO:0000313" key="3">
    <source>
        <dbReference type="Proteomes" id="UP000673375"/>
    </source>
</evidence>
<organism evidence="2 3">
    <name type="scientific">Enterococcus larvae</name>
    <dbReference type="NCBI Taxonomy" id="2794352"/>
    <lineage>
        <taxon>Bacteria</taxon>
        <taxon>Bacillati</taxon>
        <taxon>Bacillota</taxon>
        <taxon>Bacilli</taxon>
        <taxon>Lactobacillales</taxon>
        <taxon>Enterococcaceae</taxon>
        <taxon>Enterococcus</taxon>
    </lineage>
</organism>
<gene>
    <name evidence="2" type="ORF">I6N96_10905</name>
</gene>
<proteinExistence type="predicted"/>
<keyword evidence="1" id="KW-0812">Transmembrane</keyword>
<protein>
    <submittedName>
        <fullName evidence="2">Uncharacterized protein</fullName>
    </submittedName>
</protein>
<keyword evidence="3" id="KW-1185">Reference proteome</keyword>
<evidence type="ECO:0000256" key="1">
    <source>
        <dbReference type="SAM" id="Phobius"/>
    </source>
</evidence>
<name>A0ABS4CJY1_9ENTE</name>
<feature type="transmembrane region" description="Helical" evidence="1">
    <location>
        <begin position="56"/>
        <end position="76"/>
    </location>
</feature>
<evidence type="ECO:0000313" key="2">
    <source>
        <dbReference type="EMBL" id="MBP1046775.1"/>
    </source>
</evidence>
<dbReference type="EMBL" id="JAEDXU010000005">
    <property type="protein sequence ID" value="MBP1046775.1"/>
    <property type="molecule type" value="Genomic_DNA"/>
</dbReference>